<evidence type="ECO:0000256" key="2">
    <source>
        <dbReference type="SAM" id="Phobius"/>
    </source>
</evidence>
<keyword evidence="2" id="KW-1133">Transmembrane helix</keyword>
<reference evidence="3 4" key="1">
    <citation type="submission" date="2021-03" db="EMBL/GenBank/DDBJ databases">
        <authorList>
            <person name="King G.J."/>
            <person name="Bancroft I."/>
            <person name="Baten A."/>
            <person name="Bloomfield J."/>
            <person name="Borpatragohain P."/>
            <person name="He Z."/>
            <person name="Irish N."/>
            <person name="Irwin J."/>
            <person name="Liu K."/>
            <person name="Mauleon R.P."/>
            <person name="Moore J."/>
            <person name="Morris R."/>
            <person name="Ostergaard L."/>
            <person name="Wang B."/>
            <person name="Wells R."/>
        </authorList>
    </citation>
    <scope>NUCLEOTIDE SEQUENCE [LARGE SCALE GENOMIC DNA]</scope>
    <source>
        <strain evidence="3">R-o-18</strain>
        <tissue evidence="3">Leaf</tissue>
    </source>
</reference>
<accession>A0ABQ7LYH5</accession>
<evidence type="ECO:0000313" key="4">
    <source>
        <dbReference type="Proteomes" id="UP000823674"/>
    </source>
</evidence>
<keyword evidence="4" id="KW-1185">Reference proteome</keyword>
<proteinExistence type="predicted"/>
<protein>
    <recommendedName>
        <fullName evidence="5">Transmembrane protein</fullName>
    </recommendedName>
</protein>
<feature type="region of interest" description="Disordered" evidence="1">
    <location>
        <begin position="45"/>
        <end position="64"/>
    </location>
</feature>
<feature type="transmembrane region" description="Helical" evidence="2">
    <location>
        <begin position="88"/>
        <end position="105"/>
    </location>
</feature>
<evidence type="ECO:0008006" key="5">
    <source>
        <dbReference type="Google" id="ProtNLM"/>
    </source>
</evidence>
<dbReference type="Proteomes" id="UP000823674">
    <property type="component" value="Chromosome A06"/>
</dbReference>
<evidence type="ECO:0000313" key="3">
    <source>
        <dbReference type="EMBL" id="KAG5391624.1"/>
    </source>
</evidence>
<evidence type="ECO:0000256" key="1">
    <source>
        <dbReference type="SAM" id="MobiDB-lite"/>
    </source>
</evidence>
<gene>
    <name evidence="3" type="primary">A06g500510.1_BraROA</name>
    <name evidence="3" type="ORF">IGI04_021587</name>
</gene>
<keyword evidence="2" id="KW-0812">Transmembrane</keyword>
<dbReference type="EMBL" id="JADBGQ010000006">
    <property type="protein sequence ID" value="KAG5391624.1"/>
    <property type="molecule type" value="Genomic_DNA"/>
</dbReference>
<organism evidence="3 4">
    <name type="scientific">Brassica rapa subsp. trilocularis</name>
    <dbReference type="NCBI Taxonomy" id="1813537"/>
    <lineage>
        <taxon>Eukaryota</taxon>
        <taxon>Viridiplantae</taxon>
        <taxon>Streptophyta</taxon>
        <taxon>Embryophyta</taxon>
        <taxon>Tracheophyta</taxon>
        <taxon>Spermatophyta</taxon>
        <taxon>Magnoliopsida</taxon>
        <taxon>eudicotyledons</taxon>
        <taxon>Gunneridae</taxon>
        <taxon>Pentapetalae</taxon>
        <taxon>rosids</taxon>
        <taxon>malvids</taxon>
        <taxon>Brassicales</taxon>
        <taxon>Brassicaceae</taxon>
        <taxon>Brassiceae</taxon>
        <taxon>Brassica</taxon>
    </lineage>
</organism>
<comment type="caution">
    <text evidence="3">The sequence shown here is derived from an EMBL/GenBank/DDBJ whole genome shotgun (WGS) entry which is preliminary data.</text>
</comment>
<name>A0ABQ7LYH5_BRACM</name>
<keyword evidence="2" id="KW-0472">Membrane</keyword>
<sequence>MNRKKKRRPLSGASGSNARRNFLSNFQASCSPCVEALHLPAASSELVSSPHPVPDHQDGGGSVRRRQGGTFLSRCGSVDSQRSSMSEVLLYGMAVLLTVSLWLGLRFRFRESEKVRGVSDLGGRVNFRRITALGLRSRTLILWFRRFGDRGRLCGWWSEEKETKSFNTLERREFQHVEKEMKGTVVKE</sequence>